<evidence type="ECO:0000259" key="1">
    <source>
        <dbReference type="PROSITE" id="PS50206"/>
    </source>
</evidence>
<organism evidence="2 3">
    <name type="scientific">Halarchaeum grantii</name>
    <dbReference type="NCBI Taxonomy" id="1193105"/>
    <lineage>
        <taxon>Archaea</taxon>
        <taxon>Methanobacteriati</taxon>
        <taxon>Methanobacteriota</taxon>
        <taxon>Stenosarchaea group</taxon>
        <taxon>Halobacteria</taxon>
        <taxon>Halobacteriales</taxon>
        <taxon>Halobacteriaceae</taxon>
    </lineage>
</organism>
<dbReference type="PANTHER" id="PTHR43031">
    <property type="entry name" value="FAD-DEPENDENT OXIDOREDUCTASE"/>
    <property type="match status" value="1"/>
</dbReference>
<name>A0A830EXA8_9EURY</name>
<dbReference type="InterPro" id="IPR036873">
    <property type="entry name" value="Rhodanese-like_dom_sf"/>
</dbReference>
<reference evidence="2 3" key="1">
    <citation type="journal article" date="2019" name="Int. J. Syst. Evol. Microbiol.">
        <title>The Global Catalogue of Microorganisms (GCM) 10K type strain sequencing project: providing services to taxonomists for standard genome sequencing and annotation.</title>
        <authorList>
            <consortium name="The Broad Institute Genomics Platform"/>
            <consortium name="The Broad Institute Genome Sequencing Center for Infectious Disease"/>
            <person name="Wu L."/>
            <person name="Ma J."/>
        </authorList>
    </citation>
    <scope>NUCLEOTIDE SEQUENCE [LARGE SCALE GENOMIC DNA]</scope>
    <source>
        <strain evidence="2 3">JCM 19585</strain>
    </source>
</reference>
<dbReference type="Pfam" id="PF00581">
    <property type="entry name" value="Rhodanese"/>
    <property type="match status" value="1"/>
</dbReference>
<dbReference type="PROSITE" id="PS50206">
    <property type="entry name" value="RHODANESE_3"/>
    <property type="match status" value="1"/>
</dbReference>
<dbReference type="InterPro" id="IPR001763">
    <property type="entry name" value="Rhodanese-like_dom"/>
</dbReference>
<dbReference type="AlphaFoldDB" id="A0A830EXA8"/>
<dbReference type="SUPFAM" id="SSF52821">
    <property type="entry name" value="Rhodanese/Cell cycle control phosphatase"/>
    <property type="match status" value="1"/>
</dbReference>
<keyword evidence="3" id="KW-1185">Reference proteome</keyword>
<comment type="caution">
    <text evidence="2">The sequence shown here is derived from an EMBL/GenBank/DDBJ whole genome shotgun (WGS) entry which is preliminary data.</text>
</comment>
<protein>
    <recommendedName>
        <fullName evidence="1">Rhodanese domain-containing protein</fullName>
    </recommendedName>
</protein>
<dbReference type="Gene3D" id="3.40.250.10">
    <property type="entry name" value="Rhodanese-like domain"/>
    <property type="match status" value="1"/>
</dbReference>
<dbReference type="Proteomes" id="UP000628840">
    <property type="component" value="Unassembled WGS sequence"/>
</dbReference>
<gene>
    <name evidence="2" type="ORF">GCM10009037_25250</name>
</gene>
<evidence type="ECO:0000313" key="3">
    <source>
        <dbReference type="Proteomes" id="UP000628840"/>
    </source>
</evidence>
<sequence length="109" mass="11955">MWEQASETFVLDVRPSYSYHETHIPGSHNLPIYDQLSGENFIGLDASLTELPEDREIAVVCFSGSKAALAASRLREHGYDAKRMVGGMNGWSYMTTSTTSPSEPSASNP</sequence>
<proteinExistence type="predicted"/>
<evidence type="ECO:0000313" key="2">
    <source>
        <dbReference type="EMBL" id="GGL40473.1"/>
    </source>
</evidence>
<accession>A0A830EXA8</accession>
<dbReference type="SMART" id="SM00450">
    <property type="entry name" value="RHOD"/>
    <property type="match status" value="1"/>
</dbReference>
<feature type="domain" description="Rhodanese" evidence="1">
    <location>
        <begin position="4"/>
        <end position="100"/>
    </location>
</feature>
<dbReference type="EMBL" id="BMPF01000004">
    <property type="protein sequence ID" value="GGL40473.1"/>
    <property type="molecule type" value="Genomic_DNA"/>
</dbReference>
<dbReference type="PANTHER" id="PTHR43031:SF1">
    <property type="entry name" value="PYRIDINE NUCLEOTIDE-DISULPHIDE OXIDOREDUCTASE"/>
    <property type="match status" value="1"/>
</dbReference>
<dbReference type="InterPro" id="IPR050229">
    <property type="entry name" value="GlpE_sulfurtransferase"/>
</dbReference>
<dbReference type="CDD" id="cd00158">
    <property type="entry name" value="RHOD"/>
    <property type="match status" value="1"/>
</dbReference>